<dbReference type="InterPro" id="IPR020845">
    <property type="entry name" value="AMP-binding_CS"/>
</dbReference>
<keyword evidence="2 6" id="KW-0436">Ligase</keyword>
<dbReference type="GO" id="GO:0016874">
    <property type="term" value="F:ligase activity"/>
    <property type="evidence" value="ECO:0007669"/>
    <property type="project" value="UniProtKB-KW"/>
</dbReference>
<evidence type="ECO:0000313" key="7">
    <source>
        <dbReference type="Proteomes" id="UP001500540"/>
    </source>
</evidence>
<dbReference type="InterPro" id="IPR005914">
    <property type="entry name" value="Acac_CoA_synth"/>
</dbReference>
<dbReference type="PANTHER" id="PTHR42921:SF1">
    <property type="entry name" value="ACETOACETYL-COA SYNTHETASE"/>
    <property type="match status" value="1"/>
</dbReference>
<gene>
    <name evidence="6" type="ORF">GCM10022240_30800</name>
</gene>
<reference evidence="7" key="1">
    <citation type="journal article" date="2019" name="Int. J. Syst. Evol. Microbiol.">
        <title>The Global Catalogue of Microorganisms (GCM) 10K type strain sequencing project: providing services to taxonomists for standard genome sequencing and annotation.</title>
        <authorList>
            <consortium name="The Broad Institute Genomics Platform"/>
            <consortium name="The Broad Institute Genome Sequencing Center for Infectious Disease"/>
            <person name="Wu L."/>
            <person name="Ma J."/>
        </authorList>
    </citation>
    <scope>NUCLEOTIDE SEQUENCE [LARGE SCALE GENOMIC DNA]</scope>
    <source>
        <strain evidence="7">JCM 16950</strain>
    </source>
</reference>
<organism evidence="6 7">
    <name type="scientific">Microbacterium kribbense</name>
    <dbReference type="NCBI Taxonomy" id="433645"/>
    <lineage>
        <taxon>Bacteria</taxon>
        <taxon>Bacillati</taxon>
        <taxon>Actinomycetota</taxon>
        <taxon>Actinomycetes</taxon>
        <taxon>Micrococcales</taxon>
        <taxon>Microbacteriaceae</taxon>
        <taxon>Microbacterium</taxon>
    </lineage>
</organism>
<feature type="domain" description="AMP-dependent synthetase/ligase" evidence="5">
    <location>
        <begin position="104"/>
        <end position="474"/>
    </location>
</feature>
<keyword evidence="7" id="KW-1185">Reference proteome</keyword>
<name>A0ABP7GWN3_9MICO</name>
<protein>
    <submittedName>
        <fullName evidence="6">Acetoacetate--CoA ligase</fullName>
    </submittedName>
</protein>
<evidence type="ECO:0000256" key="1">
    <source>
        <dbReference type="ARBA" id="ARBA00006432"/>
    </source>
</evidence>
<dbReference type="RefSeq" id="WP_344785215.1">
    <property type="nucleotide sequence ID" value="NZ_BAABAF010000013.1"/>
</dbReference>
<dbReference type="EMBL" id="BAABAF010000013">
    <property type="protein sequence ID" value="GAA3777205.1"/>
    <property type="molecule type" value="Genomic_DNA"/>
</dbReference>
<dbReference type="InterPro" id="IPR042099">
    <property type="entry name" value="ANL_N_sf"/>
</dbReference>
<dbReference type="NCBIfam" id="NF002937">
    <property type="entry name" value="PRK03584.1"/>
    <property type="match status" value="1"/>
</dbReference>
<dbReference type="Pfam" id="PF00501">
    <property type="entry name" value="AMP-binding"/>
    <property type="match status" value="1"/>
</dbReference>
<dbReference type="Proteomes" id="UP001500540">
    <property type="component" value="Unassembled WGS sequence"/>
</dbReference>
<evidence type="ECO:0000256" key="2">
    <source>
        <dbReference type="ARBA" id="ARBA00022598"/>
    </source>
</evidence>
<sequence length="676" mass="72792">MPADATPEVTWRPTDQDRAAARLTDFIAWANRRHDLNLDGYRDAWRWSTNELSTFWESVVEYFDLVGDGWESPALVDEVMPGAQWFPHVSLNFAENVLRPARDANRRDTTAIVDVDEQGRQHRYSWDQLAGMVGALAAWLRARDVQPGDRVAAVLPNMPEAIVGMLATASIGAIWTINSPELSAEATLGRLAQLEPRVLIAASAYSYNGRSFDVGDRLEQIVAGLPALTAIAVVGEAAGPLGVPSAPFVGIVGEPVTPSFDRVPFAHPLWVLFSSGTTGAPKGIVHGHGGILLEAVKGPGLHQDMGADDLYYVAANTSWMVWNTLVMNLAAGAAVVTYAGSPTHGGPDRQFRNLAQTKATMFATGAAYLQLAEKADVRPGEQLDLGALRAILSTGSPLPVSTWEWVHHAVKERVHLGSDTGGTDICGGFIGSNPLEPVHAGLLQGPLLGVAVQAWDEGGNRVIGDVGDLVVRRPIPSMPVSFWNDPDGRRYQSAYFEKFRGVWTQGDWITETADGEFTVHGRSDATLNRQGVRIGPADIYAALRDVPEVVDALVIGVELPGGGYHMPLFVQLAEGAMLDEGLRRTIASEIRRRTSPRHVPDVIVVAPAIPITHAHKKLEVPIKRLFAGRPAADAVNMGSVANPEAMVWFIDEAERFLARRGRGSAGPARAGADLTA</sequence>
<comment type="caution">
    <text evidence="6">The sequence shown here is derived from an EMBL/GenBank/DDBJ whole genome shotgun (WGS) entry which is preliminary data.</text>
</comment>
<accession>A0ABP7GWN3</accession>
<dbReference type="InterPro" id="IPR045851">
    <property type="entry name" value="AMP-bd_C_sf"/>
</dbReference>
<dbReference type="Gene3D" id="3.40.50.12780">
    <property type="entry name" value="N-terminal domain of ligase-like"/>
    <property type="match status" value="1"/>
</dbReference>
<evidence type="ECO:0000256" key="3">
    <source>
        <dbReference type="ARBA" id="ARBA00022741"/>
    </source>
</evidence>
<keyword evidence="4" id="KW-0067">ATP-binding</keyword>
<keyword evidence="3" id="KW-0547">Nucleotide-binding</keyword>
<dbReference type="PANTHER" id="PTHR42921">
    <property type="entry name" value="ACETOACETYL-COA SYNTHETASE"/>
    <property type="match status" value="1"/>
</dbReference>
<dbReference type="InterPro" id="IPR000873">
    <property type="entry name" value="AMP-dep_synth/lig_dom"/>
</dbReference>
<comment type="similarity">
    <text evidence="1">Belongs to the ATP-dependent AMP-binding enzyme family.</text>
</comment>
<dbReference type="PROSITE" id="PS00455">
    <property type="entry name" value="AMP_BINDING"/>
    <property type="match status" value="1"/>
</dbReference>
<evidence type="ECO:0000256" key="4">
    <source>
        <dbReference type="ARBA" id="ARBA00022840"/>
    </source>
</evidence>
<evidence type="ECO:0000259" key="5">
    <source>
        <dbReference type="Pfam" id="PF00501"/>
    </source>
</evidence>
<dbReference type="NCBIfam" id="TIGR01217">
    <property type="entry name" value="ac_ac_CoA_syn"/>
    <property type="match status" value="1"/>
</dbReference>
<evidence type="ECO:0000313" key="6">
    <source>
        <dbReference type="EMBL" id="GAA3777205.1"/>
    </source>
</evidence>
<dbReference type="Gene3D" id="3.30.300.30">
    <property type="match status" value="1"/>
</dbReference>
<proteinExistence type="inferred from homology"/>
<dbReference type="SUPFAM" id="SSF56801">
    <property type="entry name" value="Acetyl-CoA synthetase-like"/>
    <property type="match status" value="1"/>
</dbReference>